<reference evidence="2" key="1">
    <citation type="journal article" date="2020" name="New Phytol.">
        <title>Comparative genomics reveals dynamic genome evolution in host specialist ectomycorrhizal fungi.</title>
        <authorList>
            <person name="Lofgren L.A."/>
            <person name="Nguyen N.H."/>
            <person name="Vilgalys R."/>
            <person name="Ruytinx J."/>
            <person name="Liao H.L."/>
            <person name="Branco S."/>
            <person name="Kuo A."/>
            <person name="LaButti K."/>
            <person name="Lipzen A."/>
            <person name="Andreopoulos W."/>
            <person name="Pangilinan J."/>
            <person name="Riley R."/>
            <person name="Hundley H."/>
            <person name="Na H."/>
            <person name="Barry K."/>
            <person name="Grigoriev I.V."/>
            <person name="Stajich J.E."/>
            <person name="Kennedy P.G."/>
        </authorList>
    </citation>
    <scope>NUCLEOTIDE SEQUENCE</scope>
    <source>
        <strain evidence="2">MN1</strain>
    </source>
</reference>
<dbReference type="AlphaFoldDB" id="A0A9P7DVN2"/>
<comment type="caution">
    <text evidence="2">The sequence shown here is derived from an EMBL/GenBank/DDBJ whole genome shotgun (WGS) entry which is preliminary data.</text>
</comment>
<feature type="region of interest" description="Disordered" evidence="1">
    <location>
        <begin position="119"/>
        <end position="187"/>
    </location>
</feature>
<keyword evidence="3" id="KW-1185">Reference proteome</keyword>
<dbReference type="Proteomes" id="UP000807769">
    <property type="component" value="Unassembled WGS sequence"/>
</dbReference>
<sequence>MLPLATGSNVPSSITSLKINIPNNNTNNTTNIINFHSPNNNTNTTTNSINFHFPNNNINTTMNSITHATCSAKIFTSQPGLPSPSPYATGAWPIPPFPHLLQPNPCLLQLTPHLLQLTPQLPLPNPQPPLQDSQLPPLNQLDTGAQRSPPAYLPPSHHPSPHFTGTRGSPVDDPDGDLYDDPYADDNGPLSAPHHRLLDLFCCHQPSAHSLKHMCHY</sequence>
<feature type="compositionally biased region" description="Low complexity" evidence="1">
    <location>
        <begin position="130"/>
        <end position="142"/>
    </location>
</feature>
<dbReference type="EMBL" id="JABBWG010000061">
    <property type="protein sequence ID" value="KAG1804165.1"/>
    <property type="molecule type" value="Genomic_DNA"/>
</dbReference>
<evidence type="ECO:0000313" key="2">
    <source>
        <dbReference type="EMBL" id="KAG1804165.1"/>
    </source>
</evidence>
<dbReference type="RefSeq" id="XP_041186789.1">
    <property type="nucleotide sequence ID" value="XM_041341170.1"/>
</dbReference>
<organism evidence="2 3">
    <name type="scientific">Suillus subaureus</name>
    <dbReference type="NCBI Taxonomy" id="48587"/>
    <lineage>
        <taxon>Eukaryota</taxon>
        <taxon>Fungi</taxon>
        <taxon>Dikarya</taxon>
        <taxon>Basidiomycota</taxon>
        <taxon>Agaricomycotina</taxon>
        <taxon>Agaricomycetes</taxon>
        <taxon>Agaricomycetidae</taxon>
        <taxon>Boletales</taxon>
        <taxon>Suillineae</taxon>
        <taxon>Suillaceae</taxon>
        <taxon>Suillus</taxon>
    </lineage>
</organism>
<name>A0A9P7DVN2_9AGAM</name>
<accession>A0A9P7DVN2</accession>
<evidence type="ECO:0000313" key="3">
    <source>
        <dbReference type="Proteomes" id="UP000807769"/>
    </source>
</evidence>
<evidence type="ECO:0000256" key="1">
    <source>
        <dbReference type="SAM" id="MobiDB-lite"/>
    </source>
</evidence>
<feature type="compositionally biased region" description="Acidic residues" evidence="1">
    <location>
        <begin position="172"/>
        <end position="184"/>
    </location>
</feature>
<gene>
    <name evidence="2" type="ORF">BJ212DRAFT_1486807</name>
</gene>
<protein>
    <submittedName>
        <fullName evidence="2">Uncharacterized protein</fullName>
    </submittedName>
</protein>
<proteinExistence type="predicted"/>
<dbReference type="GeneID" id="64635186"/>